<evidence type="ECO:0000256" key="11">
    <source>
        <dbReference type="ARBA" id="ARBA00022777"/>
    </source>
</evidence>
<dbReference type="FunFam" id="3.40.1380.20:FF:000009">
    <property type="entry name" value="Pyruvate kinase"/>
    <property type="match status" value="1"/>
</dbReference>
<dbReference type="SUPFAM" id="SSF51621">
    <property type="entry name" value="Phosphoenolpyruvate/pyruvate domain"/>
    <property type="match status" value="1"/>
</dbReference>
<evidence type="ECO:0000256" key="15">
    <source>
        <dbReference type="ARBA" id="ARBA00023152"/>
    </source>
</evidence>
<comment type="catalytic activity">
    <reaction evidence="17 19">
        <text>pyruvate + ATP = phosphoenolpyruvate + ADP + H(+)</text>
        <dbReference type="Rhea" id="RHEA:18157"/>
        <dbReference type="ChEBI" id="CHEBI:15361"/>
        <dbReference type="ChEBI" id="CHEBI:15378"/>
        <dbReference type="ChEBI" id="CHEBI:30616"/>
        <dbReference type="ChEBI" id="CHEBI:58702"/>
        <dbReference type="ChEBI" id="CHEBI:456216"/>
        <dbReference type="EC" id="2.7.1.40"/>
    </reaction>
</comment>
<gene>
    <name evidence="22" type="ORF">BBK82_23455</name>
</gene>
<dbReference type="NCBIfam" id="NF004978">
    <property type="entry name" value="PRK06354.1"/>
    <property type="match status" value="1"/>
</dbReference>
<dbReference type="EMBL" id="CP016793">
    <property type="protein sequence ID" value="ANZ38577.1"/>
    <property type="molecule type" value="Genomic_DNA"/>
</dbReference>
<organism evidence="22 23">
    <name type="scientific">Lentzea guizhouensis</name>
    <dbReference type="NCBI Taxonomy" id="1586287"/>
    <lineage>
        <taxon>Bacteria</taxon>
        <taxon>Bacillati</taxon>
        <taxon>Actinomycetota</taxon>
        <taxon>Actinomycetes</taxon>
        <taxon>Pseudonocardiales</taxon>
        <taxon>Pseudonocardiaceae</taxon>
        <taxon>Lentzea</taxon>
    </lineage>
</organism>
<dbReference type="InterPro" id="IPR001697">
    <property type="entry name" value="Pyr_Knase"/>
</dbReference>
<evidence type="ECO:0000256" key="6">
    <source>
        <dbReference type="ARBA" id="ARBA00012142"/>
    </source>
</evidence>
<evidence type="ECO:0000256" key="14">
    <source>
        <dbReference type="ARBA" id="ARBA00022958"/>
    </source>
</evidence>
<dbReference type="Pfam" id="PF02887">
    <property type="entry name" value="PK_C"/>
    <property type="match status" value="1"/>
</dbReference>
<feature type="domain" description="Pyruvate kinase C-terminal" evidence="21">
    <location>
        <begin position="355"/>
        <end position="466"/>
    </location>
</feature>
<evidence type="ECO:0000259" key="20">
    <source>
        <dbReference type="Pfam" id="PF00224"/>
    </source>
</evidence>
<evidence type="ECO:0000256" key="9">
    <source>
        <dbReference type="ARBA" id="ARBA00022723"/>
    </source>
</evidence>
<dbReference type="GO" id="GO:0030955">
    <property type="term" value="F:potassium ion binding"/>
    <property type="evidence" value="ECO:0007669"/>
    <property type="project" value="UniProtKB-UniRule"/>
</dbReference>
<dbReference type="Proteomes" id="UP000093053">
    <property type="component" value="Chromosome"/>
</dbReference>
<evidence type="ECO:0000256" key="17">
    <source>
        <dbReference type="ARBA" id="ARBA00048152"/>
    </source>
</evidence>
<evidence type="ECO:0000256" key="18">
    <source>
        <dbReference type="NCBIfam" id="TIGR01064"/>
    </source>
</evidence>
<evidence type="ECO:0000256" key="1">
    <source>
        <dbReference type="ARBA" id="ARBA00001946"/>
    </source>
</evidence>
<dbReference type="Gene3D" id="2.40.33.10">
    <property type="entry name" value="PK beta-barrel domain-like"/>
    <property type="match status" value="1"/>
</dbReference>
<evidence type="ECO:0000256" key="5">
    <source>
        <dbReference type="ARBA" id="ARBA00011881"/>
    </source>
</evidence>
<name>A0A1B2HLH8_9PSEU</name>
<comment type="cofactor">
    <cofactor evidence="2">
        <name>K(+)</name>
        <dbReference type="ChEBI" id="CHEBI:29103"/>
    </cofactor>
</comment>
<keyword evidence="16 22" id="KW-0670">Pyruvate</keyword>
<evidence type="ECO:0000256" key="13">
    <source>
        <dbReference type="ARBA" id="ARBA00022842"/>
    </source>
</evidence>
<dbReference type="Gene3D" id="3.40.1380.20">
    <property type="entry name" value="Pyruvate kinase, C-terminal domain"/>
    <property type="match status" value="1"/>
</dbReference>
<keyword evidence="8 19" id="KW-0808">Transferase</keyword>
<dbReference type="InterPro" id="IPR015813">
    <property type="entry name" value="Pyrv/PenolPyrv_kinase-like_dom"/>
</dbReference>
<keyword evidence="11 19" id="KW-0418">Kinase</keyword>
<dbReference type="PRINTS" id="PR01050">
    <property type="entry name" value="PYRUVTKNASE"/>
</dbReference>
<evidence type="ECO:0000313" key="22">
    <source>
        <dbReference type="EMBL" id="ANZ38577.1"/>
    </source>
</evidence>
<dbReference type="OrthoDB" id="9812123at2"/>
<feature type="domain" description="Pyruvate kinase barrel" evidence="20">
    <location>
        <begin position="3"/>
        <end position="324"/>
    </location>
</feature>
<dbReference type="InterPro" id="IPR015806">
    <property type="entry name" value="Pyrv_Knase_insert_dom_sf"/>
</dbReference>
<evidence type="ECO:0000259" key="21">
    <source>
        <dbReference type="Pfam" id="PF02887"/>
    </source>
</evidence>
<dbReference type="InterPro" id="IPR040442">
    <property type="entry name" value="Pyrv_kinase-like_dom_sf"/>
</dbReference>
<dbReference type="Pfam" id="PF00224">
    <property type="entry name" value="PK"/>
    <property type="match status" value="1"/>
</dbReference>
<keyword evidence="12" id="KW-0067">ATP-binding</keyword>
<evidence type="ECO:0000256" key="8">
    <source>
        <dbReference type="ARBA" id="ARBA00022679"/>
    </source>
</evidence>
<dbReference type="FunFam" id="2.40.33.10:FF:000001">
    <property type="entry name" value="Pyruvate kinase"/>
    <property type="match status" value="1"/>
</dbReference>
<dbReference type="SUPFAM" id="SSF52935">
    <property type="entry name" value="PK C-terminal domain-like"/>
    <property type="match status" value="1"/>
</dbReference>
<comment type="subunit">
    <text evidence="5">Homotetramer.</text>
</comment>
<evidence type="ECO:0000256" key="7">
    <source>
        <dbReference type="ARBA" id="ARBA00018587"/>
    </source>
</evidence>
<evidence type="ECO:0000256" key="2">
    <source>
        <dbReference type="ARBA" id="ARBA00001958"/>
    </source>
</evidence>
<accession>A0A1B2HLH8</accession>
<evidence type="ECO:0000256" key="3">
    <source>
        <dbReference type="ARBA" id="ARBA00004997"/>
    </source>
</evidence>
<keyword evidence="23" id="KW-1185">Reference proteome</keyword>
<dbReference type="NCBIfam" id="TIGR01064">
    <property type="entry name" value="pyruv_kin"/>
    <property type="match status" value="1"/>
</dbReference>
<keyword evidence="15 19" id="KW-0324">Glycolysis</keyword>
<dbReference type="GO" id="GO:0005524">
    <property type="term" value="F:ATP binding"/>
    <property type="evidence" value="ECO:0007669"/>
    <property type="project" value="UniProtKB-KW"/>
</dbReference>
<dbReference type="UniPathway" id="UPA00109">
    <property type="reaction ID" value="UER00188"/>
</dbReference>
<dbReference type="RefSeq" id="WP_065916924.1">
    <property type="nucleotide sequence ID" value="NZ_CP016793.1"/>
</dbReference>
<proteinExistence type="inferred from homology"/>
<evidence type="ECO:0000256" key="10">
    <source>
        <dbReference type="ARBA" id="ARBA00022741"/>
    </source>
</evidence>
<dbReference type="GO" id="GO:0016301">
    <property type="term" value="F:kinase activity"/>
    <property type="evidence" value="ECO:0007669"/>
    <property type="project" value="UniProtKB-KW"/>
</dbReference>
<evidence type="ECO:0000256" key="12">
    <source>
        <dbReference type="ARBA" id="ARBA00022840"/>
    </source>
</evidence>
<dbReference type="InterPro" id="IPR015795">
    <property type="entry name" value="Pyrv_Knase_C"/>
</dbReference>
<dbReference type="NCBIfam" id="NF004886">
    <property type="entry name" value="PRK06247.1"/>
    <property type="match status" value="1"/>
</dbReference>
<dbReference type="InterPro" id="IPR015793">
    <property type="entry name" value="Pyrv_Knase_brl"/>
</dbReference>
<reference evidence="22 23" key="1">
    <citation type="submission" date="2016-07" db="EMBL/GenBank/DDBJ databases">
        <title>Complete genome sequence of the Lentzea guizhouensis DHS C013.</title>
        <authorList>
            <person name="Cao C."/>
        </authorList>
    </citation>
    <scope>NUCLEOTIDE SEQUENCE [LARGE SCALE GENOMIC DNA]</scope>
    <source>
        <strain evidence="22 23">DHS C013</strain>
    </source>
</reference>
<evidence type="ECO:0000256" key="16">
    <source>
        <dbReference type="ARBA" id="ARBA00023317"/>
    </source>
</evidence>
<evidence type="ECO:0000256" key="19">
    <source>
        <dbReference type="RuleBase" id="RU000504"/>
    </source>
</evidence>
<dbReference type="PROSITE" id="PS00110">
    <property type="entry name" value="PYRUVATE_KINASE"/>
    <property type="match status" value="1"/>
</dbReference>
<dbReference type="GO" id="GO:0000287">
    <property type="term" value="F:magnesium ion binding"/>
    <property type="evidence" value="ECO:0007669"/>
    <property type="project" value="UniProtKB-UniRule"/>
</dbReference>
<dbReference type="Gene3D" id="3.20.20.60">
    <property type="entry name" value="Phosphoenolpyruvate-binding domains"/>
    <property type="match status" value="1"/>
</dbReference>
<comment type="similarity">
    <text evidence="4 19">Belongs to the pyruvate kinase family.</text>
</comment>
<keyword evidence="10" id="KW-0547">Nucleotide-binding</keyword>
<dbReference type="InterPro" id="IPR018209">
    <property type="entry name" value="Pyrv_Knase_AS"/>
</dbReference>
<dbReference type="InterPro" id="IPR036918">
    <property type="entry name" value="Pyrv_Knase_C_sf"/>
</dbReference>
<dbReference type="InterPro" id="IPR011037">
    <property type="entry name" value="Pyrv_Knase-like_insert_dom_sf"/>
</dbReference>
<dbReference type="EC" id="2.7.1.40" evidence="6 18"/>
<dbReference type="NCBIfam" id="NF004491">
    <property type="entry name" value="PRK05826.1"/>
    <property type="match status" value="1"/>
</dbReference>
<dbReference type="KEGG" id="led:BBK82_23455"/>
<comment type="cofactor">
    <cofactor evidence="1">
        <name>Mg(2+)</name>
        <dbReference type="ChEBI" id="CHEBI:18420"/>
    </cofactor>
</comment>
<dbReference type="GO" id="GO:0004743">
    <property type="term" value="F:pyruvate kinase activity"/>
    <property type="evidence" value="ECO:0007669"/>
    <property type="project" value="UniProtKB-UniRule"/>
</dbReference>
<protein>
    <recommendedName>
        <fullName evidence="7 18">Pyruvate kinase</fullName>
        <ecNumber evidence="6 18">2.7.1.40</ecNumber>
    </recommendedName>
</protein>
<dbReference type="AlphaFoldDB" id="A0A1B2HLH8"/>
<sequence length="474" mass="50900">MSRRAKIVCTLGPATGTPDKVRDLVAAGMDVARMNFSHGSHADHKQVYDMVRAAADESGRAVGILADLQGPKIRLGRFAAGPVDWNTGDVVRITVEDVEGTHDRVSTTYKELAKDAKVGDRLLVDDGKVGLVVVDVEGSDVVCEVTEGGPVSNNKGLSLPGMDVSVPALSEKDIEDLEFALSLGVDFIALSFVRSPADIDLVHQIMDRSGSRRLPVIAKIEKPEAVDNLEAIVLAFDGVMVARGDLGVELPLEHVPLVQKRAIQIARENAKPVIVATQMLDSMITNSRPTRAETSDVANAVLDGADALMLSGETSVGRYAIESVQTMGRIIEAVETESTVVPPLTHVPRTKRGVISYAARDIGERLNAKALVAFTQSGDTVRRLARLHTHLPLLAFTPEPSVRSQLSLTWGTETFLVPRVESTDEMVRQVDVAMLEIGRYQAGDLMVVVAGSPPGTIGSTNLIRVHRLGEDDHA</sequence>
<dbReference type="SUPFAM" id="SSF50800">
    <property type="entry name" value="PK beta-barrel domain-like"/>
    <property type="match status" value="1"/>
</dbReference>
<dbReference type="STRING" id="1586287.BBK82_23455"/>
<comment type="pathway">
    <text evidence="3 19">Carbohydrate degradation; glycolysis; pyruvate from D-glyceraldehyde 3-phosphate: step 5/5.</text>
</comment>
<keyword evidence="9" id="KW-0479">Metal-binding</keyword>
<evidence type="ECO:0000256" key="4">
    <source>
        <dbReference type="ARBA" id="ARBA00008663"/>
    </source>
</evidence>
<evidence type="ECO:0000313" key="23">
    <source>
        <dbReference type="Proteomes" id="UP000093053"/>
    </source>
</evidence>
<keyword evidence="13 19" id="KW-0460">Magnesium</keyword>
<dbReference type="PANTHER" id="PTHR11817">
    <property type="entry name" value="PYRUVATE KINASE"/>
    <property type="match status" value="1"/>
</dbReference>
<keyword evidence="14" id="KW-0630">Potassium</keyword>